<keyword evidence="3" id="KW-1185">Reference proteome</keyword>
<accession>A0A7D7QE21</accession>
<reference evidence="3" key="1">
    <citation type="submission" date="2020-06" db="EMBL/GenBank/DDBJ databases">
        <title>Nostoc edaphicum CCNP1411 genome.</title>
        <authorList>
            <person name="Fidor A."/>
            <person name="Grabski M."/>
            <person name="Gawor J."/>
            <person name="Gromadka R."/>
            <person name="Wegrzyn G."/>
            <person name="Mazur-Marzec H."/>
        </authorList>
    </citation>
    <scope>NUCLEOTIDE SEQUENCE [LARGE SCALE GENOMIC DNA]</scope>
    <source>
        <strain evidence="3">CCNP1411</strain>
    </source>
</reference>
<gene>
    <name evidence="2" type="ORF">HUN01_18970</name>
</gene>
<evidence type="ECO:0000256" key="1">
    <source>
        <dbReference type="ARBA" id="ARBA00023002"/>
    </source>
</evidence>
<dbReference type="InterPro" id="IPR039068">
    <property type="entry name" value="PqqC-like"/>
</dbReference>
<dbReference type="InterPro" id="IPR016084">
    <property type="entry name" value="Haem_Oase-like_multi-hlx"/>
</dbReference>
<sequence>MTQTSSLVRNSFREIAANHPLWNHEFLTRCRTGNLFLPDIQVLAVQMYKFSKEFNRILASILSCCEDESSQLVILENLFDEMGQGDITQSHPELFRQFTRALGIHDESLTALPTAPETRALIETYLQMPHKYGYLAALGAVCYASEGIVSSLYTQLYKGIVGAAPLPKESLIFFEVHIDVDDSHAAKLAAVIEPRITMNEEDIKVKLAIAEAMDARVQFFNGIQRQISKYSLYPDSWLPLDESL</sequence>
<organism evidence="2 3">
    <name type="scientific">Nostoc edaphicum CCNP1411</name>
    <dbReference type="NCBI Taxonomy" id="1472755"/>
    <lineage>
        <taxon>Bacteria</taxon>
        <taxon>Bacillati</taxon>
        <taxon>Cyanobacteriota</taxon>
        <taxon>Cyanophyceae</taxon>
        <taxon>Nostocales</taxon>
        <taxon>Nostocaceae</taxon>
        <taxon>Nostoc</taxon>
    </lineage>
</organism>
<keyword evidence="1" id="KW-0560">Oxidoreductase</keyword>
<dbReference type="PANTHER" id="PTHR40279:SF3">
    <property type="entry name" value="4-AMINOBENZOATE SYNTHASE"/>
    <property type="match status" value="1"/>
</dbReference>
<dbReference type="Pfam" id="PF14518">
    <property type="entry name" value="Haem_oxygenas_2"/>
    <property type="match status" value="1"/>
</dbReference>
<dbReference type="EMBL" id="CP054698">
    <property type="protein sequence ID" value="QMS89559.1"/>
    <property type="molecule type" value="Genomic_DNA"/>
</dbReference>
<dbReference type="KEGG" id="ned:HUN01_18970"/>
<dbReference type="SUPFAM" id="SSF48613">
    <property type="entry name" value="Heme oxygenase-like"/>
    <property type="match status" value="1"/>
</dbReference>
<dbReference type="Gene3D" id="1.20.910.10">
    <property type="entry name" value="Heme oxygenase-like"/>
    <property type="match status" value="1"/>
</dbReference>
<name>A0A7D7QE21_9NOSO</name>
<dbReference type="Proteomes" id="UP000514713">
    <property type="component" value="Chromosome"/>
</dbReference>
<protein>
    <submittedName>
        <fullName evidence="2">Iron-containing redox enzyme family protein</fullName>
    </submittedName>
</protein>
<evidence type="ECO:0000313" key="2">
    <source>
        <dbReference type="EMBL" id="QMS89559.1"/>
    </source>
</evidence>
<dbReference type="PANTHER" id="PTHR40279">
    <property type="entry name" value="PQQC-LIKE PROTEIN"/>
    <property type="match status" value="1"/>
</dbReference>
<dbReference type="GO" id="GO:0016491">
    <property type="term" value="F:oxidoreductase activity"/>
    <property type="evidence" value="ECO:0007669"/>
    <property type="project" value="UniProtKB-KW"/>
</dbReference>
<proteinExistence type="predicted"/>
<dbReference type="SMART" id="SM01236">
    <property type="entry name" value="Haem_oxygenase_2"/>
    <property type="match status" value="1"/>
</dbReference>
<evidence type="ECO:0000313" key="3">
    <source>
        <dbReference type="Proteomes" id="UP000514713"/>
    </source>
</evidence>
<dbReference type="RefSeq" id="WP_069068899.1">
    <property type="nucleotide sequence ID" value="NZ_CP054698.1"/>
</dbReference>
<dbReference type="AlphaFoldDB" id="A0A7D7QE21"/>